<dbReference type="EMBL" id="QGSV01000343">
    <property type="protein sequence ID" value="PWU44255.1"/>
    <property type="molecule type" value="Genomic_DNA"/>
</dbReference>
<feature type="non-terminal residue" evidence="1">
    <location>
        <position position="122"/>
    </location>
</feature>
<dbReference type="AlphaFoldDB" id="A0A317JUF0"/>
<reference evidence="2" key="1">
    <citation type="submission" date="2018-05" db="EMBL/GenBank/DDBJ databases">
        <title>Micromonospora globispora sp. nov. and Micromonospora rugosa sp. nov., isolated from marine sediment.</title>
        <authorList>
            <person name="Carro L."/>
            <person name="Aysel V."/>
            <person name="Cetin D."/>
            <person name="Igual J.M."/>
            <person name="Klenk H.-P."/>
            <person name="Trujillo M.E."/>
            <person name="Sahin N."/>
        </authorList>
    </citation>
    <scope>NUCLEOTIDE SEQUENCE [LARGE SCALE GENOMIC DNA]</scope>
    <source>
        <strain evidence="2">S2904</strain>
    </source>
</reference>
<accession>A0A317JUF0</accession>
<sequence length="122" mass="12676">MLVIHGVWLSRVGLAVWAEDAALPGRALRRPGRAPRERPHPFAADHTTLAAALGGLPGEPTTVLLTLPTRGGSPLDSPELDRTAVAEPLRGPVAPAGWRAPALAYAPDAAFALLRDLDVAAA</sequence>
<organism evidence="1 2">
    <name type="scientific">Micromonospora globispora</name>
    <dbReference type="NCBI Taxonomy" id="1450148"/>
    <lineage>
        <taxon>Bacteria</taxon>
        <taxon>Bacillati</taxon>
        <taxon>Actinomycetota</taxon>
        <taxon>Actinomycetes</taxon>
        <taxon>Micromonosporales</taxon>
        <taxon>Micromonosporaceae</taxon>
        <taxon>Micromonospora</taxon>
    </lineage>
</organism>
<keyword evidence="2" id="KW-1185">Reference proteome</keyword>
<dbReference type="Proteomes" id="UP000245683">
    <property type="component" value="Unassembled WGS sequence"/>
</dbReference>
<dbReference type="GO" id="GO:0004386">
    <property type="term" value="F:helicase activity"/>
    <property type="evidence" value="ECO:0007669"/>
    <property type="project" value="UniProtKB-KW"/>
</dbReference>
<evidence type="ECO:0000313" key="1">
    <source>
        <dbReference type="EMBL" id="PWU44255.1"/>
    </source>
</evidence>
<gene>
    <name evidence="1" type="ORF">DLJ46_27065</name>
</gene>
<keyword evidence="1" id="KW-0347">Helicase</keyword>
<comment type="caution">
    <text evidence="1">The sequence shown here is derived from an EMBL/GenBank/DDBJ whole genome shotgun (WGS) entry which is preliminary data.</text>
</comment>
<evidence type="ECO:0000313" key="2">
    <source>
        <dbReference type="Proteomes" id="UP000245683"/>
    </source>
</evidence>
<protein>
    <submittedName>
        <fullName evidence="1">ATP-dependent helicase</fullName>
    </submittedName>
</protein>
<proteinExistence type="predicted"/>
<keyword evidence="1" id="KW-0378">Hydrolase</keyword>
<name>A0A317JUF0_9ACTN</name>
<keyword evidence="1" id="KW-0067">ATP-binding</keyword>
<keyword evidence="1" id="KW-0547">Nucleotide-binding</keyword>